<reference evidence="2 3" key="1">
    <citation type="journal article" date="2014" name="Genome Biol. Evol.">
        <title>Comparative genomics and transcriptomics analyses reveal divergent lifestyle features of nematode endoparasitic fungus Hirsutella minnesotensis.</title>
        <authorList>
            <person name="Lai Y."/>
            <person name="Liu K."/>
            <person name="Zhang X."/>
            <person name="Zhang X."/>
            <person name="Li K."/>
            <person name="Wang N."/>
            <person name="Shu C."/>
            <person name="Wu Y."/>
            <person name="Wang C."/>
            <person name="Bushley K.E."/>
            <person name="Xiang M."/>
            <person name="Liu X."/>
        </authorList>
    </citation>
    <scope>NUCLEOTIDE SEQUENCE [LARGE SCALE GENOMIC DNA]</scope>
    <source>
        <strain evidence="2 3">3608</strain>
    </source>
</reference>
<sequence>MAGCSFAGLEETEANVARAVELLCKIQTNAFYSYDADVGQVAIFLEPTLAMANHSCVPNALVQFVGRKAVLRAERPIAEGDEIEISYTDYTAPLSKRQDALASYCFKCQCPRCSDDLNVYQVAAAKLVEAAPSGLGLVADLSSRLRRHPAVVDSDKQTLARTVGDSATMLMGEQPMADPRDTPEQRRGVLSAQYRDCASLVDAGLWAVTPVPEMVTEISIYYAEQGDFAPALALACLVATECDPYRYLAFFHPARAKTLLMIAKLLANTAEGTAKLVDTVVAVSKQVTVGQKVQDALQDIDQVSLCQMLLLMILRLSPDGLAAEWETATAAREMLRDIEQLPGREKEVSLIRAWTTDPAEGQSQAFFDYAVVQQVSALASLGRAILQVDFGSNARA</sequence>
<dbReference type="Gene3D" id="2.170.270.10">
    <property type="entry name" value="SET domain"/>
    <property type="match status" value="1"/>
</dbReference>
<dbReference type="InterPro" id="IPR046341">
    <property type="entry name" value="SET_dom_sf"/>
</dbReference>
<dbReference type="PANTHER" id="PTHR12197:SF251">
    <property type="entry name" value="EG:BACR7C10.4 PROTEIN"/>
    <property type="match status" value="1"/>
</dbReference>
<organism evidence="2 3">
    <name type="scientific">Hirsutella minnesotensis 3608</name>
    <dbReference type="NCBI Taxonomy" id="1043627"/>
    <lineage>
        <taxon>Eukaryota</taxon>
        <taxon>Fungi</taxon>
        <taxon>Dikarya</taxon>
        <taxon>Ascomycota</taxon>
        <taxon>Pezizomycotina</taxon>
        <taxon>Sordariomycetes</taxon>
        <taxon>Hypocreomycetidae</taxon>
        <taxon>Hypocreales</taxon>
        <taxon>Ophiocordycipitaceae</taxon>
        <taxon>Hirsutella</taxon>
    </lineage>
</organism>
<evidence type="ECO:0000313" key="3">
    <source>
        <dbReference type="Proteomes" id="UP000054481"/>
    </source>
</evidence>
<dbReference type="InterPro" id="IPR001214">
    <property type="entry name" value="SET_dom"/>
</dbReference>
<evidence type="ECO:0000259" key="1">
    <source>
        <dbReference type="PROSITE" id="PS50280"/>
    </source>
</evidence>
<gene>
    <name evidence="2" type="ORF">HIM_03872</name>
</gene>
<dbReference type="Pfam" id="PF00856">
    <property type="entry name" value="SET"/>
    <property type="match status" value="1"/>
</dbReference>
<keyword evidence="3" id="KW-1185">Reference proteome</keyword>
<protein>
    <recommendedName>
        <fullName evidence="1">SET domain-containing protein</fullName>
    </recommendedName>
</protein>
<dbReference type="InterPro" id="IPR050869">
    <property type="entry name" value="H3K4_H4K5_MeTrfase"/>
</dbReference>
<dbReference type="PANTHER" id="PTHR12197">
    <property type="entry name" value="HISTONE-LYSINE N-METHYLTRANSFERASE SMYD"/>
    <property type="match status" value="1"/>
</dbReference>
<dbReference type="Proteomes" id="UP000054481">
    <property type="component" value="Unassembled WGS sequence"/>
</dbReference>
<name>A0A0F7ZLM0_9HYPO</name>
<proteinExistence type="predicted"/>
<feature type="domain" description="SET" evidence="1">
    <location>
        <begin position="1"/>
        <end position="88"/>
    </location>
</feature>
<dbReference type="PROSITE" id="PS50280">
    <property type="entry name" value="SET"/>
    <property type="match status" value="1"/>
</dbReference>
<evidence type="ECO:0000313" key="2">
    <source>
        <dbReference type="EMBL" id="KJZ76536.1"/>
    </source>
</evidence>
<dbReference type="AlphaFoldDB" id="A0A0F7ZLM0"/>
<dbReference type="EMBL" id="KQ030510">
    <property type="protein sequence ID" value="KJZ76536.1"/>
    <property type="molecule type" value="Genomic_DNA"/>
</dbReference>
<dbReference type="GO" id="GO:0005634">
    <property type="term" value="C:nucleus"/>
    <property type="evidence" value="ECO:0007669"/>
    <property type="project" value="TreeGrafter"/>
</dbReference>
<dbReference type="OrthoDB" id="265717at2759"/>
<dbReference type="SUPFAM" id="SSF82199">
    <property type="entry name" value="SET domain"/>
    <property type="match status" value="1"/>
</dbReference>
<accession>A0A0F7ZLM0</accession>